<feature type="domain" description="Tyrosine-protein phosphatase" evidence="5">
    <location>
        <begin position="26"/>
        <end position="93"/>
    </location>
</feature>
<dbReference type="PANTHER" id="PTHR46198">
    <property type="entry name" value="PROTEIN-TYROSINE-PHOSPHATASE"/>
    <property type="match status" value="1"/>
</dbReference>
<dbReference type="PANTHER" id="PTHR46198:SF4">
    <property type="entry name" value="PROTEIN-TYROSINE-PHOSPHATASE"/>
    <property type="match status" value="1"/>
</dbReference>
<keyword evidence="2" id="KW-0597">Phosphoprotein</keyword>
<dbReference type="InterPro" id="IPR000242">
    <property type="entry name" value="PTP_cat"/>
</dbReference>
<dbReference type="SUPFAM" id="SSF52799">
    <property type="entry name" value="(Phosphotyrosine protein) phosphatases II"/>
    <property type="match status" value="1"/>
</dbReference>
<dbReference type="InterPro" id="IPR003595">
    <property type="entry name" value="Tyr_Pase_cat"/>
</dbReference>
<dbReference type="Gene3D" id="3.90.190.10">
    <property type="entry name" value="Protein tyrosine phosphatase superfamily"/>
    <property type="match status" value="1"/>
</dbReference>
<sequence>MIKRKRNDTLDDTSLKRENIVMLRDVIMGTANHKLFGSDRSSIFVAMCFLVEQLRAEKRVDICTTVRKLRSQRNAMIDTYAQYEFLHRAIVNYADLHRLSLESPSD</sequence>
<evidence type="ECO:0000256" key="4">
    <source>
        <dbReference type="ARBA" id="ARBA00022912"/>
    </source>
</evidence>
<dbReference type="InterPro" id="IPR000387">
    <property type="entry name" value="Tyr_Pase_dom"/>
</dbReference>
<evidence type="ECO:0000259" key="6">
    <source>
        <dbReference type="PROSITE" id="PS50056"/>
    </source>
</evidence>
<dbReference type="SMART" id="SM00404">
    <property type="entry name" value="PTPc_motif"/>
    <property type="match status" value="1"/>
</dbReference>
<dbReference type="EMBL" id="AJVK01032450">
    <property type="status" value="NOT_ANNOTATED_CDS"/>
    <property type="molecule type" value="Genomic_DNA"/>
</dbReference>
<evidence type="ECO:0000256" key="2">
    <source>
        <dbReference type="ARBA" id="ARBA00022553"/>
    </source>
</evidence>
<keyword evidence="4" id="KW-0904">Protein phosphatase</keyword>
<dbReference type="GO" id="GO:0005829">
    <property type="term" value="C:cytosol"/>
    <property type="evidence" value="ECO:0007669"/>
    <property type="project" value="TreeGrafter"/>
</dbReference>
<dbReference type="GO" id="GO:0009653">
    <property type="term" value="P:anatomical structure morphogenesis"/>
    <property type="evidence" value="ECO:0007669"/>
    <property type="project" value="UniProtKB-ARBA"/>
</dbReference>
<dbReference type="GO" id="GO:0005886">
    <property type="term" value="C:plasma membrane"/>
    <property type="evidence" value="ECO:0007669"/>
    <property type="project" value="TreeGrafter"/>
</dbReference>
<dbReference type="VEuPathDB" id="VectorBase:PPAPM1_011125"/>
<dbReference type="PROSITE" id="PS50055">
    <property type="entry name" value="TYR_PHOSPHATASE_PTP"/>
    <property type="match status" value="1"/>
</dbReference>
<dbReference type="InterPro" id="IPR008356">
    <property type="entry name" value="Tyr_Pase_KIM-con"/>
</dbReference>
<dbReference type="GO" id="GO:0048666">
    <property type="term" value="P:neuron development"/>
    <property type="evidence" value="ECO:0007669"/>
    <property type="project" value="UniProtKB-ARBA"/>
</dbReference>
<accession>A0A1B0DE13</accession>
<dbReference type="GO" id="GO:0007165">
    <property type="term" value="P:signal transduction"/>
    <property type="evidence" value="ECO:0007669"/>
    <property type="project" value="TreeGrafter"/>
</dbReference>
<feature type="domain" description="Tyrosine specific protein phosphatases" evidence="6">
    <location>
        <begin position="33"/>
        <end position="84"/>
    </location>
</feature>
<dbReference type="GO" id="GO:0030054">
    <property type="term" value="C:cell junction"/>
    <property type="evidence" value="ECO:0007669"/>
    <property type="project" value="TreeGrafter"/>
</dbReference>
<keyword evidence="3" id="KW-0378">Hydrolase</keyword>
<evidence type="ECO:0000313" key="7">
    <source>
        <dbReference type="EnsemblMetazoa" id="PPAI006136-PA"/>
    </source>
</evidence>
<protein>
    <recommendedName>
        <fullName evidence="1">protein-tyrosine-phosphatase</fullName>
        <ecNumber evidence="1">3.1.3.48</ecNumber>
    </recommendedName>
</protein>
<organism evidence="7 8">
    <name type="scientific">Phlebotomus papatasi</name>
    <name type="common">Sandfly</name>
    <dbReference type="NCBI Taxonomy" id="29031"/>
    <lineage>
        <taxon>Eukaryota</taxon>
        <taxon>Metazoa</taxon>
        <taxon>Ecdysozoa</taxon>
        <taxon>Arthropoda</taxon>
        <taxon>Hexapoda</taxon>
        <taxon>Insecta</taxon>
        <taxon>Pterygota</taxon>
        <taxon>Neoptera</taxon>
        <taxon>Endopterygota</taxon>
        <taxon>Diptera</taxon>
        <taxon>Nematocera</taxon>
        <taxon>Psychodoidea</taxon>
        <taxon>Psychodidae</taxon>
        <taxon>Phlebotomus</taxon>
        <taxon>Phlebotomus</taxon>
    </lineage>
</organism>
<keyword evidence="8" id="KW-1185">Reference proteome</keyword>
<dbReference type="VEuPathDB" id="VectorBase:PPAI006136"/>
<evidence type="ECO:0000256" key="1">
    <source>
        <dbReference type="ARBA" id="ARBA00013064"/>
    </source>
</evidence>
<proteinExistence type="predicted"/>
<evidence type="ECO:0000256" key="3">
    <source>
        <dbReference type="ARBA" id="ARBA00022801"/>
    </source>
</evidence>
<evidence type="ECO:0000259" key="5">
    <source>
        <dbReference type="PROSITE" id="PS50055"/>
    </source>
</evidence>
<evidence type="ECO:0000313" key="8">
    <source>
        <dbReference type="Proteomes" id="UP000092462"/>
    </source>
</evidence>
<dbReference type="InterPro" id="IPR029021">
    <property type="entry name" value="Prot-tyrosine_phosphatase-like"/>
</dbReference>
<dbReference type="PROSITE" id="PS50056">
    <property type="entry name" value="TYR_PHOSPHATASE_2"/>
    <property type="match status" value="1"/>
</dbReference>
<dbReference type="GO" id="GO:0004725">
    <property type="term" value="F:protein tyrosine phosphatase activity"/>
    <property type="evidence" value="ECO:0007669"/>
    <property type="project" value="UniProtKB-EC"/>
</dbReference>
<dbReference type="EnsemblMetazoa" id="PPAI006136-RA">
    <property type="protein sequence ID" value="PPAI006136-PA"/>
    <property type="gene ID" value="PPAI006136"/>
</dbReference>
<dbReference type="EC" id="3.1.3.48" evidence="1"/>
<dbReference type="GO" id="GO:0019901">
    <property type="term" value="F:protein kinase binding"/>
    <property type="evidence" value="ECO:0007669"/>
    <property type="project" value="TreeGrafter"/>
</dbReference>
<reference evidence="7" key="1">
    <citation type="submission" date="2022-08" db="UniProtKB">
        <authorList>
            <consortium name="EnsemblMetazoa"/>
        </authorList>
    </citation>
    <scope>IDENTIFICATION</scope>
    <source>
        <strain evidence="7">Israel</strain>
    </source>
</reference>
<name>A0A1B0DE13_PHLPP</name>
<dbReference type="AlphaFoldDB" id="A0A1B0DE13"/>
<dbReference type="Pfam" id="PF00102">
    <property type="entry name" value="Y_phosphatase"/>
    <property type="match status" value="1"/>
</dbReference>
<dbReference type="Proteomes" id="UP000092462">
    <property type="component" value="Unassembled WGS sequence"/>
</dbReference>